<comment type="caution">
    <text evidence="1">The sequence shown here is derived from an EMBL/GenBank/DDBJ whole genome shotgun (WGS) entry which is preliminary data.</text>
</comment>
<organism evidence="1 2">
    <name type="scientific">Varunaivibrio sulfuroxidans</name>
    <dbReference type="NCBI Taxonomy" id="1773489"/>
    <lineage>
        <taxon>Bacteria</taxon>
        <taxon>Pseudomonadati</taxon>
        <taxon>Pseudomonadota</taxon>
        <taxon>Alphaproteobacteria</taxon>
        <taxon>Rhodospirillales</taxon>
        <taxon>Magnetovibrionaceae</taxon>
        <taxon>Varunaivibrio</taxon>
    </lineage>
</organism>
<dbReference type="RefSeq" id="WP_132940046.1">
    <property type="nucleotide sequence ID" value="NZ_CP119676.1"/>
</dbReference>
<dbReference type="EMBL" id="SLZW01000011">
    <property type="protein sequence ID" value="TCS60347.1"/>
    <property type="molecule type" value="Genomic_DNA"/>
</dbReference>
<dbReference type="Proteomes" id="UP000295304">
    <property type="component" value="Unassembled WGS sequence"/>
</dbReference>
<sequence length="114" mass="12365">MPPRKNPLKLNKLQLRTLALMQELARHPDTSSHDAQTGESLLTVLPHPHGDHVHVGGLVVSARDASGFQNEAVWIALQRKGLIRAAFPRAVTLTAQGKAYDTGLLDPVAQPSDH</sequence>
<evidence type="ECO:0000313" key="2">
    <source>
        <dbReference type="Proteomes" id="UP000295304"/>
    </source>
</evidence>
<keyword evidence="2" id="KW-1185">Reference proteome</keyword>
<dbReference type="AlphaFoldDB" id="A0A4R3J4W5"/>
<gene>
    <name evidence="1" type="ORF">EDD55_11148</name>
</gene>
<accession>A0A4R3J4W5</accession>
<protein>
    <submittedName>
        <fullName evidence="1">Uncharacterized protein</fullName>
    </submittedName>
</protein>
<evidence type="ECO:0000313" key="1">
    <source>
        <dbReference type="EMBL" id="TCS60347.1"/>
    </source>
</evidence>
<name>A0A4R3J4W5_9PROT</name>
<dbReference type="OrthoDB" id="8479800at2"/>
<proteinExistence type="predicted"/>
<reference evidence="1 2" key="1">
    <citation type="submission" date="2019-03" db="EMBL/GenBank/DDBJ databases">
        <title>Genomic Encyclopedia of Type Strains, Phase IV (KMG-IV): sequencing the most valuable type-strain genomes for metagenomic binning, comparative biology and taxonomic classification.</title>
        <authorList>
            <person name="Goeker M."/>
        </authorList>
    </citation>
    <scope>NUCLEOTIDE SEQUENCE [LARGE SCALE GENOMIC DNA]</scope>
    <source>
        <strain evidence="1 2">DSM 101688</strain>
    </source>
</reference>